<dbReference type="RefSeq" id="WP_191706864.1">
    <property type="nucleotide sequence ID" value="NZ_JACSQA010000007.1"/>
</dbReference>
<keyword evidence="3" id="KW-1185">Reference proteome</keyword>
<gene>
    <name evidence="2" type="ORF">H9636_06775</name>
</gene>
<dbReference type="EMBL" id="JACSQA010000007">
    <property type="protein sequence ID" value="MBD8026359.1"/>
    <property type="molecule type" value="Genomic_DNA"/>
</dbReference>
<dbReference type="Proteomes" id="UP000640930">
    <property type="component" value="Unassembled WGS sequence"/>
</dbReference>
<evidence type="ECO:0008006" key="4">
    <source>
        <dbReference type="Google" id="ProtNLM"/>
    </source>
</evidence>
<evidence type="ECO:0000313" key="2">
    <source>
        <dbReference type="EMBL" id="MBD8026359.1"/>
    </source>
</evidence>
<evidence type="ECO:0000256" key="1">
    <source>
        <dbReference type="SAM" id="MobiDB-lite"/>
    </source>
</evidence>
<accession>A0ABR8XAL0</accession>
<sequence>MRTSRVQSTPSAIFRNSRQYLQSGEQFYRLMEDGGYHPFDRQSGHRKRKKQKEQTNGVQKRVLKKTSKKLIVKGVHFDTDSIASVQNSLLKCSATINSNYNKVSRIQTYRTSI</sequence>
<comment type="caution">
    <text evidence="2">The sequence shown here is derived from an EMBL/GenBank/DDBJ whole genome shotgun (WGS) entry which is preliminary data.</text>
</comment>
<reference evidence="2 3" key="1">
    <citation type="submission" date="2020-08" db="EMBL/GenBank/DDBJ databases">
        <title>A Genomic Blueprint of the Chicken Gut Microbiome.</title>
        <authorList>
            <person name="Gilroy R."/>
            <person name="Ravi A."/>
            <person name="Getino M."/>
            <person name="Pursley I."/>
            <person name="Horton D.L."/>
            <person name="Alikhan N.-F."/>
            <person name="Baker D."/>
            <person name="Gharbi K."/>
            <person name="Hall N."/>
            <person name="Watson M."/>
            <person name="Adriaenssens E.M."/>
            <person name="Foster-Nyarko E."/>
            <person name="Jarju S."/>
            <person name="Secka A."/>
            <person name="Antonio M."/>
            <person name="Oren A."/>
            <person name="Chaudhuri R."/>
            <person name="La Ragione R.M."/>
            <person name="Hildebrand F."/>
            <person name="Pallen M.J."/>
        </authorList>
    </citation>
    <scope>NUCLEOTIDE SEQUENCE [LARGE SCALE GENOMIC DNA]</scope>
    <source>
        <strain evidence="2 3">Re31</strain>
    </source>
</reference>
<feature type="region of interest" description="Disordered" evidence="1">
    <location>
        <begin position="35"/>
        <end position="62"/>
    </location>
</feature>
<evidence type="ECO:0000313" key="3">
    <source>
        <dbReference type="Proteomes" id="UP000640930"/>
    </source>
</evidence>
<protein>
    <recommendedName>
        <fullName evidence="4">Transposase</fullName>
    </recommendedName>
</protein>
<organism evidence="2 3">
    <name type="scientific">Ureibacillus galli</name>
    <dbReference type="NCBI Taxonomy" id="2762222"/>
    <lineage>
        <taxon>Bacteria</taxon>
        <taxon>Bacillati</taxon>
        <taxon>Bacillota</taxon>
        <taxon>Bacilli</taxon>
        <taxon>Bacillales</taxon>
        <taxon>Caryophanaceae</taxon>
        <taxon>Ureibacillus</taxon>
    </lineage>
</organism>
<proteinExistence type="predicted"/>
<name>A0ABR8XAL0_9BACL</name>